<sequence>MSRPGISNGTFTAYPQGYWVINPLHWQLLFVFGAWCALGGAQKLSPVLKSPITIVLAIAYLVFAFLIVRSWYYPTLSEFKPGWLHDFLYPIDKTNLDPLRFIHFAAYAVLAAWLVPKTWSALHSPWLKPAILCGQHSLEIFCLGVFLSSAAHFIITETSGGWPTQITISLAGVAIMVAVAAWLDFFKNFNRKYGFDGRVADADIAGGYA</sequence>
<dbReference type="AlphaFoldDB" id="A0A1W6ZRR6"/>
<evidence type="ECO:0000313" key="2">
    <source>
        <dbReference type="EMBL" id="ARQ00023.1"/>
    </source>
</evidence>
<dbReference type="InterPro" id="IPR014550">
    <property type="entry name" value="UCP028704_OpgC"/>
</dbReference>
<proteinExistence type="predicted"/>
<evidence type="ECO:0008006" key="4">
    <source>
        <dbReference type="Google" id="ProtNLM"/>
    </source>
</evidence>
<dbReference type="PANTHER" id="PTHR38592">
    <property type="entry name" value="BLL4819 PROTEIN"/>
    <property type="match status" value="1"/>
</dbReference>
<accession>A0A1W6ZRR6</accession>
<feature type="transmembrane region" description="Helical" evidence="1">
    <location>
        <begin position="24"/>
        <end position="41"/>
    </location>
</feature>
<dbReference type="KEGG" id="psin:CAK95_13710"/>
<feature type="transmembrane region" description="Helical" evidence="1">
    <location>
        <begin position="162"/>
        <end position="183"/>
    </location>
</feature>
<dbReference type="Pfam" id="PF10129">
    <property type="entry name" value="OpgC_C"/>
    <property type="match status" value="1"/>
</dbReference>
<gene>
    <name evidence="2" type="ORF">CAK95_13710</name>
</gene>
<keyword evidence="1" id="KW-0472">Membrane</keyword>
<feature type="transmembrane region" description="Helical" evidence="1">
    <location>
        <begin position="137"/>
        <end position="156"/>
    </location>
</feature>
<evidence type="ECO:0000256" key="1">
    <source>
        <dbReference type="SAM" id="Phobius"/>
    </source>
</evidence>
<keyword evidence="3" id="KW-1185">Reference proteome</keyword>
<protein>
    <recommendedName>
        <fullName evidence="4">OpgC protein</fullName>
    </recommendedName>
</protein>
<dbReference type="PANTHER" id="PTHR38592:SF3">
    <property type="entry name" value="BLL4819 PROTEIN"/>
    <property type="match status" value="1"/>
</dbReference>
<keyword evidence="1" id="KW-0812">Transmembrane</keyword>
<organism evidence="2 3">
    <name type="scientific">Pseudorhodoplanes sinuspersici</name>
    <dbReference type="NCBI Taxonomy" id="1235591"/>
    <lineage>
        <taxon>Bacteria</taxon>
        <taxon>Pseudomonadati</taxon>
        <taxon>Pseudomonadota</taxon>
        <taxon>Alphaproteobacteria</taxon>
        <taxon>Hyphomicrobiales</taxon>
        <taxon>Pseudorhodoplanes</taxon>
    </lineage>
</organism>
<name>A0A1W6ZRR6_9HYPH</name>
<feature type="transmembrane region" description="Helical" evidence="1">
    <location>
        <begin position="53"/>
        <end position="72"/>
    </location>
</feature>
<evidence type="ECO:0000313" key="3">
    <source>
        <dbReference type="Proteomes" id="UP000194137"/>
    </source>
</evidence>
<dbReference type="STRING" id="1235591.CAK95_13710"/>
<feature type="transmembrane region" description="Helical" evidence="1">
    <location>
        <begin position="98"/>
        <end position="116"/>
    </location>
</feature>
<dbReference type="Proteomes" id="UP000194137">
    <property type="component" value="Chromosome"/>
</dbReference>
<keyword evidence="1" id="KW-1133">Transmembrane helix</keyword>
<dbReference type="EMBL" id="CP021112">
    <property type="protein sequence ID" value="ARQ00023.1"/>
    <property type="molecule type" value="Genomic_DNA"/>
</dbReference>
<reference evidence="2 3" key="1">
    <citation type="submission" date="2017-05" db="EMBL/GenBank/DDBJ databases">
        <title>Full genome sequence of Pseudorhodoplanes sinuspersici.</title>
        <authorList>
            <person name="Dastgheib S.M.M."/>
            <person name="Shavandi M."/>
            <person name="Tirandaz H."/>
        </authorList>
    </citation>
    <scope>NUCLEOTIDE SEQUENCE [LARGE SCALE GENOMIC DNA]</scope>
    <source>
        <strain evidence="2 3">RIPI110</strain>
    </source>
</reference>